<accession>A0ABV0RYR7</accession>
<evidence type="ECO:0000313" key="4">
    <source>
        <dbReference type="Proteomes" id="UP001434883"/>
    </source>
</evidence>
<feature type="transmembrane region" description="Helical" evidence="2">
    <location>
        <begin position="90"/>
        <end position="110"/>
    </location>
</feature>
<reference evidence="3 4" key="1">
    <citation type="submission" date="2021-06" db="EMBL/GenBank/DDBJ databases">
        <authorList>
            <person name="Palmer J.M."/>
        </authorList>
    </citation>
    <scope>NUCLEOTIDE SEQUENCE [LARGE SCALE GENOMIC DNA]</scope>
    <source>
        <strain evidence="3 4">XC_2019</strain>
        <tissue evidence="3">Muscle</tissue>
    </source>
</reference>
<proteinExistence type="predicted"/>
<dbReference type="Proteomes" id="UP001434883">
    <property type="component" value="Unassembled WGS sequence"/>
</dbReference>
<name>A0ABV0RYR7_9TELE</name>
<feature type="region of interest" description="Disordered" evidence="1">
    <location>
        <begin position="1"/>
        <end position="39"/>
    </location>
</feature>
<comment type="caution">
    <text evidence="3">The sequence shown here is derived from an EMBL/GenBank/DDBJ whole genome shotgun (WGS) entry which is preliminary data.</text>
</comment>
<protein>
    <submittedName>
        <fullName evidence="3">Uncharacterized protein</fullName>
    </submittedName>
</protein>
<evidence type="ECO:0000256" key="1">
    <source>
        <dbReference type="SAM" id="MobiDB-lite"/>
    </source>
</evidence>
<organism evidence="3 4">
    <name type="scientific">Xenoophorus captivus</name>
    <dbReference type="NCBI Taxonomy" id="1517983"/>
    <lineage>
        <taxon>Eukaryota</taxon>
        <taxon>Metazoa</taxon>
        <taxon>Chordata</taxon>
        <taxon>Craniata</taxon>
        <taxon>Vertebrata</taxon>
        <taxon>Euteleostomi</taxon>
        <taxon>Actinopterygii</taxon>
        <taxon>Neopterygii</taxon>
        <taxon>Teleostei</taxon>
        <taxon>Neoteleostei</taxon>
        <taxon>Acanthomorphata</taxon>
        <taxon>Ovalentaria</taxon>
        <taxon>Atherinomorphae</taxon>
        <taxon>Cyprinodontiformes</taxon>
        <taxon>Goodeidae</taxon>
        <taxon>Xenoophorus</taxon>
    </lineage>
</organism>
<sequence length="135" mass="15318">SKQNGDAASAALANEDCPTIDQVLSPDERSPIGRGPTRERYQQDRACFLLNTREFRATDGNVRKAPLLCYLCFHLFIFMLSVIPSPLRIMLCHITRVYVGFFILTCLYTVSLSPWWRPSVVVVLSCVALLLFFPF</sequence>
<keyword evidence="4" id="KW-1185">Reference proteome</keyword>
<feature type="transmembrane region" description="Helical" evidence="2">
    <location>
        <begin position="65"/>
        <end position="83"/>
    </location>
</feature>
<keyword evidence="2" id="KW-1133">Transmembrane helix</keyword>
<evidence type="ECO:0000313" key="3">
    <source>
        <dbReference type="EMBL" id="MEQ2212698.1"/>
    </source>
</evidence>
<keyword evidence="2" id="KW-0812">Transmembrane</keyword>
<feature type="non-terminal residue" evidence="3">
    <location>
        <position position="1"/>
    </location>
</feature>
<gene>
    <name evidence="3" type="ORF">XENOCAPTIV_003586</name>
</gene>
<evidence type="ECO:0000256" key="2">
    <source>
        <dbReference type="SAM" id="Phobius"/>
    </source>
</evidence>
<keyword evidence="2" id="KW-0472">Membrane</keyword>
<dbReference type="EMBL" id="JAHRIN010060185">
    <property type="protein sequence ID" value="MEQ2212698.1"/>
    <property type="molecule type" value="Genomic_DNA"/>
</dbReference>
<feature type="compositionally biased region" description="Basic and acidic residues" evidence="1">
    <location>
        <begin position="26"/>
        <end position="39"/>
    </location>
</feature>